<dbReference type="Gene3D" id="1.10.238.200">
    <property type="entry name" value="Cullin, PONY binding domain"/>
    <property type="match status" value="1"/>
</dbReference>
<keyword evidence="1" id="KW-0833">Ubl conjugation pathway</keyword>
<reference evidence="3" key="1">
    <citation type="submission" date="2020-04" db="EMBL/GenBank/DDBJ databases">
        <authorList>
            <person name="Alioto T."/>
            <person name="Alioto T."/>
            <person name="Gomez Garrido J."/>
        </authorList>
    </citation>
    <scope>NUCLEOTIDE SEQUENCE</scope>
    <source>
        <strain evidence="3">A484AB</strain>
    </source>
</reference>
<name>A0A6S7LPY7_PARCT</name>
<dbReference type="OrthoDB" id="286637at2759"/>
<evidence type="ECO:0000313" key="3">
    <source>
        <dbReference type="EMBL" id="CAB4037199.1"/>
    </source>
</evidence>
<comment type="function">
    <text evidence="2">Neddylation of cullins play an essential role in the regulation of SCF-type complexes activity.</text>
</comment>
<dbReference type="InterPro" id="IPR014764">
    <property type="entry name" value="DCN-prot"/>
</dbReference>
<gene>
    <name evidence="3" type="ORF">PACLA_8A032290</name>
</gene>
<dbReference type="PROSITE" id="PS51229">
    <property type="entry name" value="DCUN1"/>
    <property type="match status" value="1"/>
</dbReference>
<dbReference type="PANTHER" id="PTHR12281">
    <property type="entry name" value="RP42 RELATED"/>
    <property type="match status" value="1"/>
</dbReference>
<dbReference type="GO" id="GO:0045116">
    <property type="term" value="P:protein neddylation"/>
    <property type="evidence" value="ECO:0007669"/>
    <property type="project" value="TreeGrafter"/>
</dbReference>
<dbReference type="GO" id="GO:0032182">
    <property type="term" value="F:ubiquitin-like protein binding"/>
    <property type="evidence" value="ECO:0007669"/>
    <property type="project" value="TreeGrafter"/>
</dbReference>
<dbReference type="FunFam" id="1.10.238.10:FF:000030">
    <property type="entry name" value="DCN1-like protein"/>
    <property type="match status" value="1"/>
</dbReference>
<dbReference type="GO" id="GO:0097602">
    <property type="term" value="F:cullin family protein binding"/>
    <property type="evidence" value="ECO:0007669"/>
    <property type="project" value="TreeGrafter"/>
</dbReference>
<feature type="non-terminal residue" evidence="3">
    <location>
        <position position="149"/>
    </location>
</feature>
<accession>A0A6S7LPY7</accession>
<dbReference type="InterPro" id="IPR042460">
    <property type="entry name" value="DCN1-like_PONY"/>
</dbReference>
<dbReference type="AlphaFoldDB" id="A0A6S7LPY7"/>
<dbReference type="Proteomes" id="UP001152795">
    <property type="component" value="Unassembled WGS sequence"/>
</dbReference>
<evidence type="ECO:0000313" key="4">
    <source>
        <dbReference type="Proteomes" id="UP001152795"/>
    </source>
</evidence>
<organism evidence="3 4">
    <name type="scientific">Paramuricea clavata</name>
    <name type="common">Red gorgonian</name>
    <name type="synonym">Violescent sea-whip</name>
    <dbReference type="NCBI Taxonomy" id="317549"/>
    <lineage>
        <taxon>Eukaryota</taxon>
        <taxon>Metazoa</taxon>
        <taxon>Cnidaria</taxon>
        <taxon>Anthozoa</taxon>
        <taxon>Octocorallia</taxon>
        <taxon>Malacalcyonacea</taxon>
        <taxon>Plexauridae</taxon>
        <taxon>Paramuricea</taxon>
    </lineage>
</organism>
<dbReference type="EMBL" id="CACRXK020022831">
    <property type="protein sequence ID" value="CAB4037199.1"/>
    <property type="molecule type" value="Genomic_DNA"/>
</dbReference>
<dbReference type="Pfam" id="PF03556">
    <property type="entry name" value="Cullin_binding"/>
    <property type="match status" value="1"/>
</dbReference>
<proteinExistence type="predicted"/>
<dbReference type="GO" id="GO:0031624">
    <property type="term" value="F:ubiquitin conjugating enzyme binding"/>
    <property type="evidence" value="ECO:0007669"/>
    <property type="project" value="TreeGrafter"/>
</dbReference>
<dbReference type="GO" id="GO:0000151">
    <property type="term" value="C:ubiquitin ligase complex"/>
    <property type="evidence" value="ECO:0007669"/>
    <property type="project" value="TreeGrafter"/>
</dbReference>
<evidence type="ECO:0000256" key="1">
    <source>
        <dbReference type="ARBA" id="ARBA00022786"/>
    </source>
</evidence>
<protein>
    <recommendedName>
        <fullName evidence="2">Defective in cullin neddylation protein</fullName>
    </recommendedName>
</protein>
<comment type="caution">
    <text evidence="3">The sequence shown here is derived from an EMBL/GenBank/DDBJ whole genome shotgun (WGS) entry which is preliminary data.</text>
</comment>
<sequence>MKESKTTVDKKKLQHLFERYKEPGDEDKIMAEGVGRFCEDLNLDPISIKVLLIAWKFKAATQCEFSRKEFTDGMTEIGCDSIDRLRSRLSLIENEISDTHKFKEFYQFTFNFAKNPGQKNLELEMAIAYWNIVLRGKFKFLDLWCEFLR</sequence>
<dbReference type="InterPro" id="IPR005176">
    <property type="entry name" value="PONY_dom"/>
</dbReference>
<keyword evidence="4" id="KW-1185">Reference proteome</keyword>
<dbReference type="PANTHER" id="PTHR12281:SF32">
    <property type="entry name" value="DCN1-LIKE PROTEIN"/>
    <property type="match status" value="1"/>
</dbReference>
<evidence type="ECO:0000256" key="2">
    <source>
        <dbReference type="RuleBase" id="RU410713"/>
    </source>
</evidence>
<dbReference type="Gene3D" id="1.10.238.10">
    <property type="entry name" value="EF-hand"/>
    <property type="match status" value="1"/>
</dbReference>